<dbReference type="OrthoDB" id="9801717at2"/>
<evidence type="ECO:0000313" key="4">
    <source>
        <dbReference type="Proteomes" id="UP000032266"/>
    </source>
</evidence>
<dbReference type="STRING" id="1445510.YC6258_00042"/>
<dbReference type="AlphaFoldDB" id="A0A0C5VFB3"/>
<dbReference type="KEGG" id="gsn:YC6258_00042"/>
<dbReference type="GO" id="GO:0003677">
    <property type="term" value="F:DNA binding"/>
    <property type="evidence" value="ECO:0007669"/>
    <property type="project" value="UniProtKB-KW"/>
</dbReference>
<evidence type="ECO:0000313" key="3">
    <source>
        <dbReference type="EMBL" id="AJQ92098.1"/>
    </source>
</evidence>
<protein>
    <recommendedName>
        <fullName evidence="2">Integrase SAM-like N-terminal domain-containing protein</fullName>
    </recommendedName>
</protein>
<feature type="domain" description="Integrase SAM-like N-terminal" evidence="2">
    <location>
        <begin position="17"/>
        <end position="78"/>
    </location>
</feature>
<dbReference type="HOGENOM" id="CLU_2450465_0_0_6"/>
<sequence length="89" mass="10751">MKNIEVLKPIQPDSRNFRDQFRLFVRNRGLVYAIEKTYCLWVKRFIRFHKYQSPEQLRIDDAAAFLTHLANDRFCSPNWLAGDKFSYVH</sequence>
<dbReference type="Proteomes" id="UP000032266">
    <property type="component" value="Chromosome"/>
</dbReference>
<proteinExistence type="predicted"/>
<gene>
    <name evidence="3" type="ORF">YC6258_00042</name>
</gene>
<dbReference type="Gene3D" id="1.10.150.130">
    <property type="match status" value="1"/>
</dbReference>
<keyword evidence="1" id="KW-0238">DNA-binding</keyword>
<organism evidence="3 4">
    <name type="scientific">Gynuella sunshinyii YC6258</name>
    <dbReference type="NCBI Taxonomy" id="1445510"/>
    <lineage>
        <taxon>Bacteria</taxon>
        <taxon>Pseudomonadati</taxon>
        <taxon>Pseudomonadota</taxon>
        <taxon>Gammaproteobacteria</taxon>
        <taxon>Oceanospirillales</taxon>
        <taxon>Saccharospirillaceae</taxon>
        <taxon>Gynuella</taxon>
    </lineage>
</organism>
<dbReference type="InterPro" id="IPR004107">
    <property type="entry name" value="Integrase_SAM-like_N"/>
</dbReference>
<name>A0A0C5VFB3_9GAMM</name>
<reference evidence="3 4" key="1">
    <citation type="submission" date="2014-01" db="EMBL/GenBank/DDBJ databases">
        <title>Full genme sequencing of cellulolytic bacterium Gynuella sunshinyii YC6258T gen. nov., sp. nov.</title>
        <authorList>
            <person name="Khan H."/>
            <person name="Chung E.J."/>
            <person name="Chung Y.R."/>
        </authorList>
    </citation>
    <scope>NUCLEOTIDE SEQUENCE [LARGE SCALE GENOMIC DNA]</scope>
    <source>
        <strain evidence="3 4">YC6258</strain>
    </source>
</reference>
<dbReference type="EMBL" id="CP007142">
    <property type="protein sequence ID" value="AJQ92098.1"/>
    <property type="molecule type" value="Genomic_DNA"/>
</dbReference>
<dbReference type="GO" id="GO:0015074">
    <property type="term" value="P:DNA integration"/>
    <property type="evidence" value="ECO:0007669"/>
    <property type="project" value="InterPro"/>
</dbReference>
<keyword evidence="4" id="KW-1185">Reference proteome</keyword>
<evidence type="ECO:0000256" key="1">
    <source>
        <dbReference type="ARBA" id="ARBA00023125"/>
    </source>
</evidence>
<dbReference type="Pfam" id="PF13495">
    <property type="entry name" value="Phage_int_SAM_4"/>
    <property type="match status" value="1"/>
</dbReference>
<dbReference type="InterPro" id="IPR010998">
    <property type="entry name" value="Integrase_recombinase_N"/>
</dbReference>
<accession>A0A0C5VFB3</accession>
<evidence type="ECO:0000259" key="2">
    <source>
        <dbReference type="Pfam" id="PF13495"/>
    </source>
</evidence>
<dbReference type="RefSeq" id="WP_044615261.1">
    <property type="nucleotide sequence ID" value="NZ_CP007142.1"/>
</dbReference>